<dbReference type="EC" id="2.7.6.3" evidence="3"/>
<evidence type="ECO:0000313" key="11">
    <source>
        <dbReference type="Proteomes" id="UP000050277"/>
    </source>
</evidence>
<dbReference type="InterPro" id="IPR000550">
    <property type="entry name" value="Hppk"/>
</dbReference>
<evidence type="ECO:0000313" key="10">
    <source>
        <dbReference type="EMBL" id="KPL81176.1"/>
    </source>
</evidence>
<accession>A0A0P6XXC1</accession>
<dbReference type="Gene3D" id="3.30.70.560">
    <property type="entry name" value="7,8-Dihydro-6-hydroxymethylpterin-pyrophosphokinase HPPK"/>
    <property type="match status" value="1"/>
</dbReference>
<evidence type="ECO:0000256" key="3">
    <source>
        <dbReference type="ARBA" id="ARBA00013253"/>
    </source>
</evidence>
<dbReference type="CDD" id="cd00483">
    <property type="entry name" value="HPPK"/>
    <property type="match status" value="1"/>
</dbReference>
<keyword evidence="7" id="KW-0067">ATP-binding</keyword>
<dbReference type="PROSITE" id="PS00794">
    <property type="entry name" value="HPPK"/>
    <property type="match status" value="1"/>
</dbReference>
<evidence type="ECO:0000259" key="9">
    <source>
        <dbReference type="PROSITE" id="PS00794"/>
    </source>
</evidence>
<feature type="domain" description="7,8-dihydro-6-hydroxymethylpterin-pyrophosphokinase" evidence="9">
    <location>
        <begin position="86"/>
        <end position="97"/>
    </location>
</feature>
<dbReference type="GO" id="GO:0003848">
    <property type="term" value="F:2-amino-4-hydroxy-6-hydroxymethyldihydropteridine diphosphokinase activity"/>
    <property type="evidence" value="ECO:0007669"/>
    <property type="project" value="UniProtKB-EC"/>
</dbReference>
<evidence type="ECO:0000256" key="5">
    <source>
        <dbReference type="ARBA" id="ARBA00022741"/>
    </source>
</evidence>
<dbReference type="PANTHER" id="PTHR43071">
    <property type="entry name" value="2-AMINO-4-HYDROXY-6-HYDROXYMETHYLDIHYDROPTERIDINE PYROPHOSPHOKINASE"/>
    <property type="match status" value="1"/>
</dbReference>
<evidence type="ECO:0000256" key="7">
    <source>
        <dbReference type="ARBA" id="ARBA00022840"/>
    </source>
</evidence>
<keyword evidence="5" id="KW-0547">Nucleotide-binding</keyword>
<comment type="catalytic activity">
    <reaction evidence="1">
        <text>6-hydroxymethyl-7,8-dihydropterin + ATP = (7,8-dihydropterin-6-yl)methyl diphosphate + AMP + H(+)</text>
        <dbReference type="Rhea" id="RHEA:11412"/>
        <dbReference type="ChEBI" id="CHEBI:15378"/>
        <dbReference type="ChEBI" id="CHEBI:30616"/>
        <dbReference type="ChEBI" id="CHEBI:44841"/>
        <dbReference type="ChEBI" id="CHEBI:72950"/>
        <dbReference type="ChEBI" id="CHEBI:456215"/>
        <dbReference type="EC" id="2.7.6.3"/>
    </reaction>
</comment>
<dbReference type="UniPathway" id="UPA00077">
    <property type="reaction ID" value="UER00155"/>
</dbReference>
<evidence type="ECO:0000256" key="4">
    <source>
        <dbReference type="ARBA" id="ARBA00022679"/>
    </source>
</evidence>
<evidence type="ECO:0000256" key="6">
    <source>
        <dbReference type="ARBA" id="ARBA00022777"/>
    </source>
</evidence>
<dbReference type="InterPro" id="IPR035907">
    <property type="entry name" value="Hppk_sf"/>
</dbReference>
<sequence>MTIIYLAIGSNQGDRLANVQTGLAALAPAVQLTSYSSVYETAAAYVEDQPPFLNAVVAGTTDLAPHALLALLKQIEHACGRRPGLRYGPRPLDLDILLYGDQQLQSADLIIPHPRMFERDFVLRPLAEIAPKLVSSEQLAQASQGSVLAIAYPATQLHL</sequence>
<dbReference type="Proteomes" id="UP000050277">
    <property type="component" value="Unassembled WGS sequence"/>
</dbReference>
<evidence type="ECO:0000256" key="2">
    <source>
        <dbReference type="ARBA" id="ARBA00005051"/>
    </source>
</evidence>
<keyword evidence="11" id="KW-1185">Reference proteome</keyword>
<dbReference type="RefSeq" id="WP_054536426.1">
    <property type="nucleotide sequence ID" value="NZ_LGKP01000035.1"/>
</dbReference>
<comment type="pathway">
    <text evidence="2">Cofactor biosynthesis; tetrahydrofolate biosynthesis; 2-amino-4-hydroxy-6-hydroxymethyl-7,8-dihydropteridine diphosphate from 7,8-dihydroneopterin triphosphate: step 4/4.</text>
</comment>
<dbReference type="Pfam" id="PF01288">
    <property type="entry name" value="HPPK"/>
    <property type="match status" value="1"/>
</dbReference>
<dbReference type="PATRIC" id="fig|70996.4.peg.2014"/>
<evidence type="ECO:0000256" key="1">
    <source>
        <dbReference type="ARBA" id="ARBA00000198"/>
    </source>
</evidence>
<name>A0A0P6XXC1_9CHLR</name>
<dbReference type="SUPFAM" id="SSF55083">
    <property type="entry name" value="6-hydroxymethyl-7,8-dihydropterin pyrophosphokinase, HPPK"/>
    <property type="match status" value="1"/>
</dbReference>
<dbReference type="OrthoDB" id="9808041at2"/>
<keyword evidence="6 10" id="KW-0418">Kinase</keyword>
<keyword evidence="8" id="KW-0289">Folate biosynthesis</keyword>
<dbReference type="GO" id="GO:0016301">
    <property type="term" value="F:kinase activity"/>
    <property type="evidence" value="ECO:0007669"/>
    <property type="project" value="UniProtKB-KW"/>
</dbReference>
<dbReference type="NCBIfam" id="TIGR01498">
    <property type="entry name" value="folK"/>
    <property type="match status" value="1"/>
</dbReference>
<evidence type="ECO:0000256" key="8">
    <source>
        <dbReference type="ARBA" id="ARBA00022909"/>
    </source>
</evidence>
<protein>
    <recommendedName>
        <fullName evidence="3">2-amino-4-hydroxy-6-hydroxymethyldihydropteridine diphosphokinase</fullName>
        <ecNumber evidence="3">2.7.6.3</ecNumber>
    </recommendedName>
</protein>
<dbReference type="GO" id="GO:0046656">
    <property type="term" value="P:folic acid biosynthetic process"/>
    <property type="evidence" value="ECO:0007669"/>
    <property type="project" value="UniProtKB-KW"/>
</dbReference>
<proteinExistence type="predicted"/>
<dbReference type="GO" id="GO:0046654">
    <property type="term" value="P:tetrahydrofolate biosynthetic process"/>
    <property type="evidence" value="ECO:0007669"/>
    <property type="project" value="UniProtKB-UniPathway"/>
</dbReference>
<dbReference type="STRING" id="70996.SE18_20985"/>
<comment type="caution">
    <text evidence="10">The sequence shown here is derived from an EMBL/GenBank/DDBJ whole genome shotgun (WGS) entry which is preliminary data.</text>
</comment>
<dbReference type="GO" id="GO:0005524">
    <property type="term" value="F:ATP binding"/>
    <property type="evidence" value="ECO:0007669"/>
    <property type="project" value="UniProtKB-KW"/>
</dbReference>
<reference evidence="10 11" key="1">
    <citation type="submission" date="2015-07" db="EMBL/GenBank/DDBJ databases">
        <title>Whole genome sequence of Herpetosiphon geysericola DSM 7119.</title>
        <authorList>
            <person name="Hemp J."/>
            <person name="Ward L.M."/>
            <person name="Pace L.A."/>
            <person name="Fischer W.W."/>
        </authorList>
    </citation>
    <scope>NUCLEOTIDE SEQUENCE [LARGE SCALE GENOMIC DNA]</scope>
    <source>
        <strain evidence="10 11">DSM 7119</strain>
    </source>
</reference>
<keyword evidence="4" id="KW-0808">Transferase</keyword>
<dbReference type="AlphaFoldDB" id="A0A0P6XXC1"/>
<organism evidence="10 11">
    <name type="scientific">Herpetosiphon geysericola</name>
    <dbReference type="NCBI Taxonomy" id="70996"/>
    <lineage>
        <taxon>Bacteria</taxon>
        <taxon>Bacillati</taxon>
        <taxon>Chloroflexota</taxon>
        <taxon>Chloroflexia</taxon>
        <taxon>Herpetosiphonales</taxon>
        <taxon>Herpetosiphonaceae</taxon>
        <taxon>Herpetosiphon</taxon>
    </lineage>
</organism>
<dbReference type="PANTHER" id="PTHR43071:SF1">
    <property type="entry name" value="2-AMINO-4-HYDROXY-6-HYDROXYMETHYLDIHYDROPTERIDINE PYROPHOSPHOKINASE"/>
    <property type="match status" value="1"/>
</dbReference>
<gene>
    <name evidence="10" type="ORF">SE18_20985</name>
</gene>
<dbReference type="EMBL" id="LGKP01000035">
    <property type="protein sequence ID" value="KPL81176.1"/>
    <property type="molecule type" value="Genomic_DNA"/>
</dbReference>